<dbReference type="VEuPathDB" id="TriTrypDB:Tc_MARK_8675"/>
<evidence type="ECO:0000313" key="2">
    <source>
        <dbReference type="EMBL" id="PWU83522.1"/>
    </source>
</evidence>
<feature type="transmembrane region" description="Helical" evidence="1">
    <location>
        <begin position="137"/>
        <end position="159"/>
    </location>
</feature>
<dbReference type="VEuPathDB" id="TriTrypDB:C4B63_154g12"/>
<dbReference type="Proteomes" id="UP000246078">
    <property type="component" value="Unassembled WGS sequence"/>
</dbReference>
<dbReference type="VEuPathDB" id="TriTrypDB:BCY84_07323"/>
<name>A0A2V2UJ58_TRYCR</name>
<gene>
    <name evidence="2" type="ORF">C3747_865g2</name>
</gene>
<dbReference type="VEuPathDB" id="TriTrypDB:TCSYLVIO_009943"/>
<dbReference type="VEuPathDB" id="TriTrypDB:TcCL_NonESM12943"/>
<protein>
    <submittedName>
        <fullName evidence="2">Putative retrotransposon hot spot protein (RHS)</fullName>
    </submittedName>
</protein>
<organism evidence="2 3">
    <name type="scientific">Trypanosoma cruzi</name>
    <dbReference type="NCBI Taxonomy" id="5693"/>
    <lineage>
        <taxon>Eukaryota</taxon>
        <taxon>Discoba</taxon>
        <taxon>Euglenozoa</taxon>
        <taxon>Kinetoplastea</taxon>
        <taxon>Metakinetoplastina</taxon>
        <taxon>Trypanosomatida</taxon>
        <taxon>Trypanosomatidae</taxon>
        <taxon>Trypanosoma</taxon>
        <taxon>Schizotrypanum</taxon>
    </lineage>
</organism>
<evidence type="ECO:0000313" key="3">
    <source>
        <dbReference type="Proteomes" id="UP000246078"/>
    </source>
</evidence>
<dbReference type="VEuPathDB" id="TriTrypDB:TcG_12941"/>
<dbReference type="VEuPathDB" id="TriTrypDB:TcYC6_0142730"/>
<dbReference type="AlphaFoldDB" id="A0A2V2UJ58"/>
<dbReference type="VEuPathDB" id="TriTrypDB:ECC02_009987"/>
<evidence type="ECO:0000256" key="1">
    <source>
        <dbReference type="SAM" id="Phobius"/>
    </source>
</evidence>
<sequence length="160" mass="18555">MESNPMTLVGLRMSTAGGHHTTASTVRHFTECLAAYFNGWEELSRDMSWDIIYVQHADSTPMNDWQRCDVVNTDVVSEEEDQRIAAFWKERCASTNWQYHPETLEEARLFEVRCNHRNGKSKLGRGRGGFDFWKKNIGLFVYFWILVCAYGAGCTSTRWQ</sequence>
<accession>A0A2V2UJ58</accession>
<dbReference type="InterPro" id="IPR006518">
    <property type="entry name" value="Trypano_RHS"/>
</dbReference>
<dbReference type="VEuPathDB" id="TriTrypDB:C3747_865g2"/>
<dbReference type="EMBL" id="PRFC01000865">
    <property type="protein sequence ID" value="PWU83522.1"/>
    <property type="molecule type" value="Genomic_DNA"/>
</dbReference>
<keyword evidence="1" id="KW-1133">Transmembrane helix</keyword>
<keyword evidence="1" id="KW-0812">Transmembrane</keyword>
<proteinExistence type="predicted"/>
<reference evidence="2 3" key="1">
    <citation type="journal article" date="2018" name="Microb. Genom.">
        <title>Expanding an expanded genome: long-read sequencing of Trypanosoma cruzi.</title>
        <authorList>
            <person name="Berna L."/>
            <person name="Rodriguez M."/>
            <person name="Chiribao M.L."/>
            <person name="Parodi-Talice A."/>
            <person name="Pita S."/>
            <person name="Rijo G."/>
            <person name="Alvarez-Valin F."/>
            <person name="Robello C."/>
        </authorList>
    </citation>
    <scope>NUCLEOTIDE SEQUENCE [LARGE SCALE GENOMIC DNA]</scope>
    <source>
        <strain evidence="2 3">TCC</strain>
    </source>
</reference>
<comment type="caution">
    <text evidence="2">The sequence shown here is derived from an EMBL/GenBank/DDBJ whole genome shotgun (WGS) entry which is preliminary data.</text>
</comment>
<dbReference type="VEuPathDB" id="TriTrypDB:TcBrA4_0157150"/>
<dbReference type="VEuPathDB" id="TriTrypDB:TcCLB.463155.20"/>
<keyword evidence="1" id="KW-0472">Membrane</keyword>
<dbReference type="NCBIfam" id="TIGR01631">
    <property type="entry name" value="Trypano_RHS"/>
    <property type="match status" value="1"/>
</dbReference>